<evidence type="ECO:0000313" key="2">
    <source>
        <dbReference type="EMBL" id="MCS0630244.1"/>
    </source>
</evidence>
<evidence type="ECO:0000313" key="3">
    <source>
        <dbReference type="Proteomes" id="UP001165263"/>
    </source>
</evidence>
<dbReference type="InterPro" id="IPR013022">
    <property type="entry name" value="Xyl_isomerase-like_TIM-brl"/>
</dbReference>
<reference evidence="2" key="1">
    <citation type="submission" date="2022-08" db="EMBL/GenBank/DDBJ databases">
        <title>Reclassification of Massilia species as members of the genera Telluria, Duganella, Pseudoduganella, Mokoshia gen. nov. and Zemynaea gen. nov. using orthogonal and non-orthogonal genome-based approaches.</title>
        <authorList>
            <person name="Bowman J.P."/>
        </authorList>
    </citation>
    <scope>NUCLEOTIDE SEQUENCE</scope>
    <source>
        <strain evidence="2">LMG 11547</strain>
    </source>
</reference>
<feature type="domain" description="Xylose isomerase-like TIM barrel" evidence="1">
    <location>
        <begin position="32"/>
        <end position="310"/>
    </location>
</feature>
<name>A0ABT2C0Q1_9BURK</name>
<dbReference type="InterPro" id="IPR036237">
    <property type="entry name" value="Xyl_isomerase-like_sf"/>
</dbReference>
<dbReference type="InterPro" id="IPR050312">
    <property type="entry name" value="IolE/XylAMocC-like"/>
</dbReference>
<proteinExistence type="predicted"/>
<accession>A0ABT2C0Q1</accession>
<organism evidence="2 3">
    <name type="scientific">Telluria mixta</name>
    <dbReference type="NCBI Taxonomy" id="34071"/>
    <lineage>
        <taxon>Bacteria</taxon>
        <taxon>Pseudomonadati</taxon>
        <taxon>Pseudomonadota</taxon>
        <taxon>Betaproteobacteria</taxon>
        <taxon>Burkholderiales</taxon>
        <taxon>Oxalobacteraceae</taxon>
        <taxon>Telluria group</taxon>
        <taxon>Telluria</taxon>
    </lineage>
</organism>
<protein>
    <submittedName>
        <fullName evidence="2">TIM barrel protein</fullName>
    </submittedName>
</protein>
<dbReference type="Gene3D" id="3.20.20.150">
    <property type="entry name" value="Divalent-metal-dependent TIM barrel enzymes"/>
    <property type="match status" value="1"/>
</dbReference>
<dbReference type="PANTHER" id="PTHR12110">
    <property type="entry name" value="HYDROXYPYRUVATE ISOMERASE"/>
    <property type="match status" value="1"/>
</dbReference>
<keyword evidence="3" id="KW-1185">Reference proteome</keyword>
<dbReference type="EMBL" id="JANUHC010000004">
    <property type="protein sequence ID" value="MCS0630244.1"/>
    <property type="molecule type" value="Genomic_DNA"/>
</dbReference>
<dbReference type="SUPFAM" id="SSF51658">
    <property type="entry name" value="Xylose isomerase-like"/>
    <property type="match status" value="1"/>
</dbReference>
<gene>
    <name evidence="2" type="ORF">NX786_12945</name>
</gene>
<dbReference type="RefSeq" id="WP_259449359.1">
    <property type="nucleotide sequence ID" value="NZ_CP119520.1"/>
</dbReference>
<comment type="caution">
    <text evidence="2">The sequence shown here is derived from an EMBL/GenBank/DDBJ whole genome shotgun (WGS) entry which is preliminary data.</text>
</comment>
<evidence type="ECO:0000259" key="1">
    <source>
        <dbReference type="Pfam" id="PF01261"/>
    </source>
</evidence>
<sequence length="330" mass="38205">MNPTHSIKRGVSLYSYQYETFLRKMTLDDCIAHAAGLGARGIEVVSEQSFTNFPDVPQAEIDGFFASIEKHGAYAQCHDMFLDTKLYKHRKLNFDEMVASLQRDLRFAHRLGCKTMRVIVNTPPEVVVACVPLAEELDIHMGIEVHSPFHFDHPWILRYTELTRATGSDHVGYIPDMGMYIKDYPPVFRDRFLRMGATPKIVEFILEAHKARVLPDYVLMDVRKMGANPVDLQMAETLRHNIWSNPRRMLEFMPWIFHIHAKFYEIDDTGREPSIPYDEIIPVLIEGGYTGHLSSEYEGQRHIEDAFEVDGREQVKRQQQMFARLLGETE</sequence>
<dbReference type="Proteomes" id="UP001165263">
    <property type="component" value="Unassembled WGS sequence"/>
</dbReference>
<dbReference type="Pfam" id="PF01261">
    <property type="entry name" value="AP_endonuc_2"/>
    <property type="match status" value="1"/>
</dbReference>